<keyword evidence="2" id="KW-1185">Reference proteome</keyword>
<dbReference type="EMBL" id="UGVL01000001">
    <property type="protein sequence ID" value="SUE33000.1"/>
    <property type="molecule type" value="Genomic_DNA"/>
</dbReference>
<dbReference type="Gene3D" id="3.40.30.10">
    <property type="entry name" value="Glutaredoxin"/>
    <property type="match status" value="1"/>
</dbReference>
<dbReference type="SUPFAM" id="SSF52833">
    <property type="entry name" value="Thioredoxin-like"/>
    <property type="match status" value="1"/>
</dbReference>
<evidence type="ECO:0000313" key="2">
    <source>
        <dbReference type="Proteomes" id="UP000255233"/>
    </source>
</evidence>
<reference evidence="1 2" key="1">
    <citation type="submission" date="2018-06" db="EMBL/GenBank/DDBJ databases">
        <authorList>
            <consortium name="Pathogen Informatics"/>
            <person name="Doyle S."/>
        </authorList>
    </citation>
    <scope>NUCLEOTIDE SEQUENCE [LARGE SCALE GENOMIC DNA]</scope>
    <source>
        <strain evidence="1 2">NCTC11190</strain>
    </source>
</reference>
<dbReference type="InterPro" id="IPR036249">
    <property type="entry name" value="Thioredoxin-like_sf"/>
</dbReference>
<accession>A0A379MQ43</accession>
<proteinExistence type="predicted"/>
<dbReference type="OrthoDB" id="826619at2"/>
<evidence type="ECO:0000313" key="1">
    <source>
        <dbReference type="EMBL" id="SUE33000.1"/>
    </source>
</evidence>
<organism evidence="1 2">
    <name type="scientific">Rikenella microfusus</name>
    <dbReference type="NCBI Taxonomy" id="28139"/>
    <lineage>
        <taxon>Bacteria</taxon>
        <taxon>Pseudomonadati</taxon>
        <taxon>Bacteroidota</taxon>
        <taxon>Bacteroidia</taxon>
        <taxon>Bacteroidales</taxon>
        <taxon>Rikenellaceae</taxon>
        <taxon>Rikenella</taxon>
    </lineage>
</organism>
<name>A0A379MQ43_9BACT</name>
<protein>
    <recommendedName>
        <fullName evidence="3">AhpC/TSA family</fullName>
    </recommendedName>
</protein>
<dbReference type="AlphaFoldDB" id="A0A379MQ43"/>
<evidence type="ECO:0008006" key="3">
    <source>
        <dbReference type="Google" id="ProtNLM"/>
    </source>
</evidence>
<sequence length="184" mass="20130">MKRVVLWIGAMLVCAGCGSGRQGDGMVQRLVGQKIVFSDSLLASAGLWMSDSLWSQAVAAVPKILVCVTAQECNVCQMHIPQWNIYMRELKRWQGEIPLIFVVAERPEQAIPAVRNGHCPATVLADPGSGFWEANNLPVHPVFNTFLLDGDNRIVLVGSPIGNAAMWKLYRSTIDSLRADNGRG</sequence>
<dbReference type="RefSeq" id="WP_147288413.1">
    <property type="nucleotide sequence ID" value="NZ_DBEWVC010000054.1"/>
</dbReference>
<dbReference type="STRING" id="880526.GCA_000427365_01249"/>
<gene>
    <name evidence="1" type="ORF">NCTC11190_00193</name>
</gene>
<dbReference type="Proteomes" id="UP000255233">
    <property type="component" value="Unassembled WGS sequence"/>
</dbReference>